<dbReference type="InterPro" id="IPR052028">
    <property type="entry name" value="HipA_Ser/Thr_kinase"/>
</dbReference>
<feature type="domain" description="HipA-like C-terminal" evidence="4">
    <location>
        <begin position="178"/>
        <end position="415"/>
    </location>
</feature>
<dbReference type="Pfam" id="PF07804">
    <property type="entry name" value="HipA_C"/>
    <property type="match status" value="1"/>
</dbReference>
<dbReference type="AlphaFoldDB" id="A0A2G6JAY4"/>
<dbReference type="PANTHER" id="PTHR37419:SF8">
    <property type="entry name" value="TOXIN YJJJ"/>
    <property type="match status" value="1"/>
</dbReference>
<proteinExistence type="inferred from homology"/>
<dbReference type="GO" id="GO:0005829">
    <property type="term" value="C:cytosol"/>
    <property type="evidence" value="ECO:0007669"/>
    <property type="project" value="TreeGrafter"/>
</dbReference>
<comment type="caution">
    <text evidence="6">The sequence shown here is derived from an EMBL/GenBank/DDBJ whole genome shotgun (WGS) entry which is preliminary data.</text>
</comment>
<feature type="domain" description="HipA N-terminal subdomain 1" evidence="5">
    <location>
        <begin position="20"/>
        <end position="120"/>
    </location>
</feature>
<evidence type="ECO:0000313" key="6">
    <source>
        <dbReference type="EMBL" id="PIE20556.1"/>
    </source>
</evidence>
<dbReference type="InterPro" id="IPR017508">
    <property type="entry name" value="HipA_N1"/>
</dbReference>
<accession>A0A2G6JAY4</accession>
<dbReference type="Pfam" id="PF13657">
    <property type="entry name" value="Couple_hipA"/>
    <property type="match status" value="1"/>
</dbReference>
<dbReference type="Gene3D" id="1.10.1070.20">
    <property type="match status" value="1"/>
</dbReference>
<dbReference type="GO" id="GO:0004674">
    <property type="term" value="F:protein serine/threonine kinase activity"/>
    <property type="evidence" value="ECO:0007669"/>
    <property type="project" value="TreeGrafter"/>
</dbReference>
<evidence type="ECO:0000259" key="4">
    <source>
        <dbReference type="Pfam" id="PF07804"/>
    </source>
</evidence>
<evidence type="ECO:0000256" key="2">
    <source>
        <dbReference type="ARBA" id="ARBA00022679"/>
    </source>
</evidence>
<reference evidence="6 7" key="1">
    <citation type="submission" date="2017-10" db="EMBL/GenBank/DDBJ databases">
        <title>Novel microbial diversity and functional potential in the marine mammal oral microbiome.</title>
        <authorList>
            <person name="Dudek N.K."/>
            <person name="Sun C.L."/>
            <person name="Burstein D."/>
            <person name="Kantor R.S."/>
            <person name="Aliaga Goltsman D.S."/>
            <person name="Bik E.M."/>
            <person name="Thomas B.C."/>
            <person name="Banfield J.F."/>
            <person name="Relman D.A."/>
        </authorList>
    </citation>
    <scope>NUCLEOTIDE SEQUENCE [LARGE SCALE GENOMIC DNA]</scope>
    <source>
        <strain evidence="6">DOLJORAL78_49_30</strain>
    </source>
</reference>
<comment type="similarity">
    <text evidence="1">Belongs to the HipA Ser/Thr kinase family.</text>
</comment>
<dbReference type="InterPro" id="IPR012893">
    <property type="entry name" value="HipA-like_C"/>
</dbReference>
<protein>
    <submittedName>
        <fullName evidence="6">Phosphatidylinositol kinase</fullName>
    </submittedName>
</protein>
<evidence type="ECO:0000313" key="7">
    <source>
        <dbReference type="Proteomes" id="UP000242733"/>
    </source>
</evidence>
<keyword evidence="2" id="KW-0808">Transferase</keyword>
<dbReference type="EMBL" id="PDSG01000005">
    <property type="protein sequence ID" value="PIE20556.1"/>
    <property type="molecule type" value="Genomic_DNA"/>
</dbReference>
<gene>
    <name evidence="6" type="ORF">CSA61_01320</name>
</gene>
<evidence type="ECO:0000259" key="5">
    <source>
        <dbReference type="Pfam" id="PF13657"/>
    </source>
</evidence>
<dbReference type="PANTHER" id="PTHR37419">
    <property type="entry name" value="SERINE/THREONINE-PROTEIN KINASE TOXIN HIPA"/>
    <property type="match status" value="1"/>
</dbReference>
<name>A0A2G6JAY4_NEPCE</name>
<dbReference type="Proteomes" id="UP000242733">
    <property type="component" value="Unassembled WGS sequence"/>
</dbReference>
<evidence type="ECO:0000256" key="1">
    <source>
        <dbReference type="ARBA" id="ARBA00010164"/>
    </source>
</evidence>
<sequence length="451" mass="49311">MSFKPIQKLTVARRLSSGEQVAVGVLAQNRQGVFFQYADNYLQQFGNLSPFTLQSSTQVQAAPTAPHQGVHGVFGDCLPDGWGMLLQNRIFRRQGILPNQLTAMDRLAFVGDKGIGALSFSPLSEFSATTHADIDLATLSLEAQKLFDASMSDYMGDNHDELDGHTQQVLATLAAGGSSGGARPKAQIYMPTGETQHCRAFTQPGDEAWLIKFTSKNLALGHEEGLCEAVYLQMAELAKCQPPIWQLIEAPSTSGAPAWLALKRFDYVTEQTDLGSQGSPGRLHMHSACGLLDADFRTPSLDYIDLIKASRQLCKSPAAGQLQFRRAIFNLLSSNQDDHSKNWAFLQADDGQWNPAPFYDITYSPHPFNEHATVFGGYGKAPPLKVIQKLAASAGYGSWNDARQVIEEVAEAINQLTYLAKQQGISKTTLSAIAKTLDQRKQENAALFLQQ</sequence>
<keyword evidence="3 6" id="KW-0418">Kinase</keyword>
<organism evidence="6 7">
    <name type="scientific">Neptuniibacter caesariensis</name>
    <dbReference type="NCBI Taxonomy" id="207954"/>
    <lineage>
        <taxon>Bacteria</taxon>
        <taxon>Pseudomonadati</taxon>
        <taxon>Pseudomonadota</taxon>
        <taxon>Gammaproteobacteria</taxon>
        <taxon>Oceanospirillales</taxon>
        <taxon>Oceanospirillaceae</taxon>
        <taxon>Neptuniibacter</taxon>
    </lineage>
</organism>
<evidence type="ECO:0000256" key="3">
    <source>
        <dbReference type="ARBA" id="ARBA00022777"/>
    </source>
</evidence>